<dbReference type="InterPro" id="IPR013249">
    <property type="entry name" value="RNA_pol_sigma70_r4_t2"/>
</dbReference>
<dbReference type="InterPro" id="IPR000838">
    <property type="entry name" value="RNA_pol_sigma70_ECF_CS"/>
</dbReference>
<dbReference type="InterPro" id="IPR007627">
    <property type="entry name" value="RNA_pol_sigma70_r2"/>
</dbReference>
<evidence type="ECO:0000256" key="2">
    <source>
        <dbReference type="ARBA" id="ARBA00023015"/>
    </source>
</evidence>
<evidence type="ECO:0000313" key="11">
    <source>
        <dbReference type="Proteomes" id="UP000030907"/>
    </source>
</evidence>
<dbReference type="SUPFAM" id="SSF88659">
    <property type="entry name" value="Sigma3 and sigma4 domains of RNA polymerase sigma factors"/>
    <property type="match status" value="1"/>
</dbReference>
<dbReference type="NCBIfam" id="TIGR02937">
    <property type="entry name" value="sigma70-ECF"/>
    <property type="match status" value="1"/>
</dbReference>
<dbReference type="STRING" id="1515612.SKP52_18715"/>
<dbReference type="InterPro" id="IPR013325">
    <property type="entry name" value="RNA_pol_sigma_r2"/>
</dbReference>
<comment type="similarity">
    <text evidence="1 6">Belongs to the sigma-70 factor family. ECF subfamily.</text>
</comment>
<dbReference type="GO" id="GO:0003677">
    <property type="term" value="F:DNA binding"/>
    <property type="evidence" value="ECO:0007669"/>
    <property type="project" value="UniProtKB-KW"/>
</dbReference>
<evidence type="ECO:0000256" key="4">
    <source>
        <dbReference type="ARBA" id="ARBA00023125"/>
    </source>
</evidence>
<dbReference type="InterPro" id="IPR014284">
    <property type="entry name" value="RNA_pol_sigma-70_dom"/>
</dbReference>
<feature type="domain" description="RNA polymerase sigma factor 70 region 4 type 2" evidence="9">
    <location>
        <begin position="86"/>
        <end position="133"/>
    </location>
</feature>
<evidence type="ECO:0000256" key="6">
    <source>
        <dbReference type="RuleBase" id="RU000716"/>
    </source>
</evidence>
<dbReference type="InterPro" id="IPR036388">
    <property type="entry name" value="WH-like_DNA-bd_sf"/>
</dbReference>
<name>A0A0A7PN41_9SPHN</name>
<evidence type="ECO:0000256" key="1">
    <source>
        <dbReference type="ARBA" id="ARBA00010641"/>
    </source>
</evidence>
<dbReference type="CDD" id="cd06171">
    <property type="entry name" value="Sigma70_r4"/>
    <property type="match status" value="1"/>
</dbReference>
<dbReference type="Pfam" id="PF04542">
    <property type="entry name" value="Sigma70_r2"/>
    <property type="match status" value="1"/>
</dbReference>
<dbReference type="PANTHER" id="PTHR43133:SF46">
    <property type="entry name" value="RNA POLYMERASE SIGMA-70 FACTOR ECF SUBFAMILY"/>
    <property type="match status" value="1"/>
</dbReference>
<dbReference type="Gene3D" id="1.10.1740.10">
    <property type="match status" value="1"/>
</dbReference>
<keyword evidence="11" id="KW-1185">Reference proteome</keyword>
<sequence length="144" mass="15368">MRAFLSRAAGCDADDLAQEAFVRAWQRAGEYRGQGSYAAWIMGIGWRLFLDQRRTARRREGLAAGEEAATSTDPRPASDAAIDAGRLLGALSPQERAALTLCFGHGWSHGEAAEIMGVPLGTLKSLVLRGRAKAQKLIGEGADA</sequence>
<dbReference type="PROSITE" id="PS01063">
    <property type="entry name" value="SIGMA70_ECF"/>
    <property type="match status" value="1"/>
</dbReference>
<keyword evidence="2 6" id="KW-0805">Transcription regulation</keyword>
<evidence type="ECO:0000259" key="8">
    <source>
        <dbReference type="Pfam" id="PF04542"/>
    </source>
</evidence>
<accession>A0A0A7PN41</accession>
<keyword evidence="3 6" id="KW-0731">Sigma factor</keyword>
<dbReference type="InterPro" id="IPR013324">
    <property type="entry name" value="RNA_pol_sigma_r3/r4-like"/>
</dbReference>
<dbReference type="Pfam" id="PF08281">
    <property type="entry name" value="Sigma70_r4_2"/>
    <property type="match status" value="1"/>
</dbReference>
<evidence type="ECO:0000256" key="5">
    <source>
        <dbReference type="ARBA" id="ARBA00023163"/>
    </source>
</evidence>
<dbReference type="SUPFAM" id="SSF88946">
    <property type="entry name" value="Sigma2 domain of RNA polymerase sigma factors"/>
    <property type="match status" value="1"/>
</dbReference>
<organism evidence="10 11">
    <name type="scientific">Sphingopyxis fribergensis</name>
    <dbReference type="NCBI Taxonomy" id="1515612"/>
    <lineage>
        <taxon>Bacteria</taxon>
        <taxon>Pseudomonadati</taxon>
        <taxon>Pseudomonadota</taxon>
        <taxon>Alphaproteobacteria</taxon>
        <taxon>Sphingomonadales</taxon>
        <taxon>Sphingomonadaceae</taxon>
        <taxon>Sphingopyxis</taxon>
    </lineage>
</organism>
<dbReference type="PANTHER" id="PTHR43133">
    <property type="entry name" value="RNA POLYMERASE ECF-TYPE SIGMA FACTO"/>
    <property type="match status" value="1"/>
</dbReference>
<dbReference type="AlphaFoldDB" id="A0A0A7PN41"/>
<feature type="region of interest" description="Disordered" evidence="7">
    <location>
        <begin position="60"/>
        <end position="79"/>
    </location>
</feature>
<keyword evidence="4 6" id="KW-0238">DNA-binding</keyword>
<gene>
    <name evidence="10" type="ORF">SKP52_18715</name>
</gene>
<keyword evidence="5 6" id="KW-0804">Transcription</keyword>
<dbReference type="InterPro" id="IPR039425">
    <property type="entry name" value="RNA_pol_sigma-70-like"/>
</dbReference>
<reference evidence="10 11" key="1">
    <citation type="journal article" date="2015" name="Int. J. Syst. Evol. Microbiol.">
        <title>Description of Sphingopyxis fribergensis sp. nov. - a soil bacterium with the ability to degrade styrene and phenylacetic acid.</title>
        <authorList>
            <person name="Oelschlagel M."/>
            <person name="Ruckert C."/>
            <person name="Kalinowski J."/>
            <person name="Schmidt G."/>
            <person name="Schlomann M."/>
            <person name="Tischler D."/>
        </authorList>
    </citation>
    <scope>NUCLEOTIDE SEQUENCE [LARGE SCALE GENOMIC DNA]</scope>
    <source>
        <strain evidence="10 11">Kp5.2</strain>
    </source>
</reference>
<dbReference type="HOGENOM" id="CLU_047691_3_0_5"/>
<dbReference type="Proteomes" id="UP000030907">
    <property type="component" value="Chromosome"/>
</dbReference>
<evidence type="ECO:0000256" key="3">
    <source>
        <dbReference type="ARBA" id="ARBA00023082"/>
    </source>
</evidence>
<protein>
    <recommendedName>
        <fullName evidence="6">RNA polymerase sigma factor</fullName>
    </recommendedName>
</protein>
<dbReference type="GO" id="GO:0016987">
    <property type="term" value="F:sigma factor activity"/>
    <property type="evidence" value="ECO:0007669"/>
    <property type="project" value="UniProtKB-KW"/>
</dbReference>
<evidence type="ECO:0000256" key="7">
    <source>
        <dbReference type="SAM" id="MobiDB-lite"/>
    </source>
</evidence>
<dbReference type="Gene3D" id="1.10.10.10">
    <property type="entry name" value="Winged helix-like DNA-binding domain superfamily/Winged helix DNA-binding domain"/>
    <property type="match status" value="1"/>
</dbReference>
<dbReference type="GO" id="GO:0006352">
    <property type="term" value="P:DNA-templated transcription initiation"/>
    <property type="evidence" value="ECO:0007669"/>
    <property type="project" value="InterPro"/>
</dbReference>
<evidence type="ECO:0000313" key="10">
    <source>
        <dbReference type="EMBL" id="AJA10613.1"/>
    </source>
</evidence>
<dbReference type="KEGG" id="sphk:SKP52_18715"/>
<evidence type="ECO:0000259" key="9">
    <source>
        <dbReference type="Pfam" id="PF08281"/>
    </source>
</evidence>
<feature type="domain" description="RNA polymerase sigma-70 region 2" evidence="8">
    <location>
        <begin position="11"/>
        <end position="59"/>
    </location>
</feature>
<proteinExistence type="inferred from homology"/>
<dbReference type="EMBL" id="CP009122">
    <property type="protein sequence ID" value="AJA10613.1"/>
    <property type="molecule type" value="Genomic_DNA"/>
</dbReference>